<feature type="compositionally biased region" description="Basic residues" evidence="2">
    <location>
        <begin position="643"/>
        <end position="654"/>
    </location>
</feature>
<feature type="binding site" evidence="1">
    <location>
        <position position="182"/>
    </location>
    <ligand>
        <name>Zn(2+)</name>
        <dbReference type="ChEBI" id="CHEBI:29105"/>
    </ligand>
</feature>
<dbReference type="InterPro" id="IPR036703">
    <property type="entry name" value="MOB_kinase_act_sf"/>
</dbReference>
<feature type="region of interest" description="Disordered" evidence="2">
    <location>
        <begin position="493"/>
        <end position="682"/>
    </location>
</feature>
<keyword evidence="3" id="KW-0418">Kinase</keyword>
<dbReference type="PANTHER" id="PTHR22599">
    <property type="entry name" value="MPS ONE BINDER KINASE ACTIVATOR-LIKE MOB"/>
    <property type="match status" value="1"/>
</dbReference>
<gene>
    <name evidence="3" type="primary">Mob4</name>
    <name evidence="3" type="ORF">LOC62_06G008496</name>
</gene>
<evidence type="ECO:0000256" key="2">
    <source>
        <dbReference type="SAM" id="MobiDB-lite"/>
    </source>
</evidence>
<feature type="binding site" evidence="1">
    <location>
        <position position="104"/>
    </location>
    <ligand>
        <name>Zn(2+)</name>
        <dbReference type="ChEBI" id="CHEBI:29105"/>
    </ligand>
</feature>
<feature type="compositionally biased region" description="Acidic residues" evidence="2">
    <location>
        <begin position="232"/>
        <end position="245"/>
    </location>
</feature>
<organism evidence="3 4">
    <name type="scientific">Vanrija pseudolonga</name>
    <dbReference type="NCBI Taxonomy" id="143232"/>
    <lineage>
        <taxon>Eukaryota</taxon>
        <taxon>Fungi</taxon>
        <taxon>Dikarya</taxon>
        <taxon>Basidiomycota</taxon>
        <taxon>Agaricomycotina</taxon>
        <taxon>Tremellomycetes</taxon>
        <taxon>Trichosporonales</taxon>
        <taxon>Trichosporonaceae</taxon>
        <taxon>Vanrija</taxon>
    </lineage>
</organism>
<feature type="compositionally biased region" description="Polar residues" evidence="2">
    <location>
        <begin position="419"/>
        <end position="435"/>
    </location>
</feature>
<keyword evidence="1" id="KW-0862">Zinc</keyword>
<dbReference type="GeneID" id="87811661"/>
<dbReference type="SUPFAM" id="SSF101152">
    <property type="entry name" value="Mob1/phocein"/>
    <property type="match status" value="1"/>
</dbReference>
<protein>
    <submittedName>
        <fullName evidence="3">MOB kinase activator-like 4</fullName>
    </submittedName>
</protein>
<reference evidence="3" key="1">
    <citation type="submission" date="2023-10" db="EMBL/GenBank/DDBJ databases">
        <authorList>
            <person name="Noh H."/>
        </authorList>
    </citation>
    <scope>NUCLEOTIDE SEQUENCE</scope>
    <source>
        <strain evidence="3">DUCC4014</strain>
    </source>
</reference>
<dbReference type="GO" id="GO:0016301">
    <property type="term" value="F:kinase activity"/>
    <property type="evidence" value="ECO:0007669"/>
    <property type="project" value="UniProtKB-KW"/>
</dbReference>
<keyword evidence="3" id="KW-0808">Transferase</keyword>
<feature type="compositionally biased region" description="Polar residues" evidence="2">
    <location>
        <begin position="347"/>
        <end position="369"/>
    </location>
</feature>
<evidence type="ECO:0000313" key="4">
    <source>
        <dbReference type="Proteomes" id="UP000827549"/>
    </source>
</evidence>
<proteinExistence type="predicted"/>
<keyword evidence="4" id="KW-1185">Reference proteome</keyword>
<feature type="binding site" evidence="1">
    <location>
        <position position="187"/>
    </location>
    <ligand>
        <name>Zn(2+)</name>
        <dbReference type="ChEBI" id="CHEBI:29105"/>
    </ligand>
</feature>
<evidence type="ECO:0000256" key="1">
    <source>
        <dbReference type="PIRSR" id="PIRSR605301-1"/>
    </source>
</evidence>
<feature type="compositionally biased region" description="Low complexity" evidence="2">
    <location>
        <begin position="493"/>
        <end position="510"/>
    </location>
</feature>
<dbReference type="Gene3D" id="1.20.140.30">
    <property type="entry name" value="MOB kinase activator"/>
    <property type="match status" value="1"/>
</dbReference>
<feature type="binding site" evidence="1">
    <location>
        <position position="109"/>
    </location>
    <ligand>
        <name>Zn(2+)</name>
        <dbReference type="ChEBI" id="CHEBI:29105"/>
    </ligand>
</feature>
<dbReference type="Proteomes" id="UP000827549">
    <property type="component" value="Chromosome 6"/>
</dbReference>
<dbReference type="SMART" id="SM01388">
    <property type="entry name" value="Mob1_phocein"/>
    <property type="match status" value="1"/>
</dbReference>
<feature type="compositionally biased region" description="Pro residues" evidence="2">
    <location>
        <begin position="511"/>
        <end position="523"/>
    </location>
</feature>
<dbReference type="Pfam" id="PF03637">
    <property type="entry name" value="Mob1_phocein"/>
    <property type="match status" value="1"/>
</dbReference>
<dbReference type="InterPro" id="IPR005301">
    <property type="entry name" value="MOB_kinase_act_fam"/>
</dbReference>
<feature type="compositionally biased region" description="Polar residues" evidence="2">
    <location>
        <begin position="298"/>
        <end position="312"/>
    </location>
</feature>
<dbReference type="EMBL" id="CP086719">
    <property type="protein sequence ID" value="WOO84990.1"/>
    <property type="molecule type" value="Genomic_DNA"/>
</dbReference>
<name>A0AAF1BP20_9TREE</name>
<accession>A0AAF1BP20</accession>
<evidence type="ECO:0000313" key="3">
    <source>
        <dbReference type="EMBL" id="WOO84990.1"/>
    </source>
</evidence>
<feature type="compositionally biased region" description="Low complexity" evidence="2">
    <location>
        <begin position="656"/>
        <end position="670"/>
    </location>
</feature>
<dbReference type="RefSeq" id="XP_062631016.1">
    <property type="nucleotide sequence ID" value="XM_062775032.1"/>
</dbReference>
<sequence>MIIPPENQDERTTTYRLKRGSKLVDMPPLPPQSAVPPLSSFDGPFQLAEYLSLKVRHDPHDVKGLVDVPTDNSKAADRHVWLYEHLRRIPIDVTPLMTQLLQLCSRESCPEMKADEWQYLCVAHGGEGTDRCCAIDYILHTLDSTTALLNSSNYFPSRLQIPHASLAHFPSLFRRLSRIFSHAYFHHREAFATSEAETSLYARFVALCQRYELVGQSLLIIPPEGYEVVSGNEDEEDEDEEDDRDAEEHDVAEHDSDEEAQEAADGTEPSLDDNSPPRGREFEGVAGRSHSLDRHPVTLQSPGKWTTGSPVQPANKGKPAPAQASDVLSPPSGHVSLNGLDEAVVPPTTQTKGRNTLSRGKTPRATTVWTIGGAGSSPPKADPIPETALSRTESIDTIVHIGPEGDDEDVAAAAADEASTTGQDSPASRSPTKSASPPKDDSRSLMAQAIRARSETASLTSAGRRAPSPAKGASTPPALDTITVLAVKTEEATTATSTLLPVADSATTTLPPLPETAPCPPAPALEEDAGSIVAQDVPEQPKPSDSEWLSPKTQPVPLGSSPSKAPLLGSFKPRARSGSNTAFSPTKSPTSLPPSLPPIAVDDSSPLLPDEKLGSNALELPVPPAVSASPKSELLSVSPATKAKPKNGKGKPRSPAKVNNKTTQAKAAAAGDENRLSVEASD</sequence>
<feature type="region of interest" description="Disordered" evidence="2">
    <location>
        <begin position="225"/>
        <end position="479"/>
    </location>
</feature>
<dbReference type="AlphaFoldDB" id="A0AAF1BP20"/>
<keyword evidence="1" id="KW-0479">Metal-binding</keyword>